<feature type="region of interest" description="Disordered" evidence="1">
    <location>
        <begin position="303"/>
        <end position="457"/>
    </location>
</feature>
<protein>
    <submittedName>
        <fullName evidence="2">Uncharacterized protein</fullName>
    </submittedName>
</protein>
<sequence>MDPGHDSHGLTPISLDQTSLSQLEHMIDVDFGVNDHGQQVLDMYLQWLHQQVVKDMFVREDSLACAWICSLRSRGFEDNVMYSSFKDWQDVVDQNDPSSRRRYLMVEEEIRNVLEGKHHAPSQLESRIQNSRSQLIDANDQSKPALDVSPPSSPERWTKTGGRKRTGANDTPVTNNKRTRSSNTLGPNSQPTKDLPSMSEGGKLRFIKGPTFLSEDKMSSVKLGAPNQRHMNLRNRTIAIRLSPEPSAEESNGSSKQDSSRTKEKQPVNSGTDAKKTKKAHSKQQAYLCKRCHKAGKLPWSLTTKRKDAAAKRLARDSENWQDRRERSPVRLSLPIRQYSDSYRPDSSPRARNEVTDRYRPSYRERSLSSPGDTSPFRGARGRSTTPAPLFRSSPFHETPPLSVNLARDTKRGRKRRARDRDSYRSSNNGYRDGRSRSPKPDGSHTMTLRKPNTEGRLSYEDEDLFMQNIQAMPLGMDDAYNDIISGLLPQQDAPMASTDARSLDRELDRPAAAKAQDFLHTLGAQMAEHEDEMEVVYASQMDIVLDEGIDATETSDSTLTVDPDGNQYRLLTSPPYSEPAMRLFPGLAVLIGANSGRGLNSAAAAILTKLPLGAVMINHGRRFEGSPSTAGRVEWRQPDGFAIIVVFYSNNRELGMICVLPVPTMTKMNST</sequence>
<feature type="region of interest" description="Disordered" evidence="1">
    <location>
        <begin position="241"/>
        <end position="282"/>
    </location>
</feature>
<comment type="caution">
    <text evidence="2">The sequence shown here is derived from an EMBL/GenBank/DDBJ whole genome shotgun (WGS) entry which is preliminary data.</text>
</comment>
<feature type="compositionally biased region" description="Basic and acidic residues" evidence="1">
    <location>
        <begin position="432"/>
        <end position="443"/>
    </location>
</feature>
<feature type="compositionally biased region" description="Basic and acidic residues" evidence="1">
    <location>
        <begin position="305"/>
        <end position="329"/>
    </location>
</feature>
<reference evidence="2 3" key="1">
    <citation type="submission" date="2023-01" db="EMBL/GenBank/DDBJ databases">
        <title>Analysis of 21 Apiospora genomes using comparative genomics revels a genus with tremendous synthesis potential of carbohydrate active enzymes and secondary metabolites.</title>
        <authorList>
            <person name="Sorensen T."/>
        </authorList>
    </citation>
    <scope>NUCLEOTIDE SEQUENCE [LARGE SCALE GENOMIC DNA]</scope>
    <source>
        <strain evidence="2 3">CBS 114990</strain>
    </source>
</reference>
<proteinExistence type="predicted"/>
<dbReference type="Proteomes" id="UP001433268">
    <property type="component" value="Unassembled WGS sequence"/>
</dbReference>
<keyword evidence="3" id="KW-1185">Reference proteome</keyword>
<feature type="compositionally biased region" description="Basic and acidic residues" evidence="1">
    <location>
        <begin position="343"/>
        <end position="367"/>
    </location>
</feature>
<organism evidence="2 3">
    <name type="scientific">Apiospora hydei</name>
    <dbReference type="NCBI Taxonomy" id="1337664"/>
    <lineage>
        <taxon>Eukaryota</taxon>
        <taxon>Fungi</taxon>
        <taxon>Dikarya</taxon>
        <taxon>Ascomycota</taxon>
        <taxon>Pezizomycotina</taxon>
        <taxon>Sordariomycetes</taxon>
        <taxon>Xylariomycetidae</taxon>
        <taxon>Amphisphaeriales</taxon>
        <taxon>Apiosporaceae</taxon>
        <taxon>Apiospora</taxon>
    </lineage>
</organism>
<dbReference type="RefSeq" id="XP_066667945.1">
    <property type="nucleotide sequence ID" value="XM_066812603.1"/>
</dbReference>
<evidence type="ECO:0000313" key="2">
    <source>
        <dbReference type="EMBL" id="KAK8080470.1"/>
    </source>
</evidence>
<accession>A0ABR1WAD6</accession>
<gene>
    <name evidence="2" type="ORF">PG997_008288</name>
</gene>
<evidence type="ECO:0000256" key="1">
    <source>
        <dbReference type="SAM" id="MobiDB-lite"/>
    </source>
</evidence>
<feature type="compositionally biased region" description="Polar residues" evidence="1">
    <location>
        <begin position="168"/>
        <end position="192"/>
    </location>
</feature>
<evidence type="ECO:0000313" key="3">
    <source>
        <dbReference type="Proteomes" id="UP001433268"/>
    </source>
</evidence>
<dbReference type="GeneID" id="92045663"/>
<dbReference type="EMBL" id="JAQQWN010000006">
    <property type="protein sequence ID" value="KAK8080470.1"/>
    <property type="molecule type" value="Genomic_DNA"/>
</dbReference>
<feature type="region of interest" description="Disordered" evidence="1">
    <location>
        <begin position="138"/>
        <end position="204"/>
    </location>
</feature>
<name>A0ABR1WAD6_9PEZI</name>